<proteinExistence type="predicted"/>
<accession>A0AAW8JEV5</accession>
<organism evidence="2 3">
    <name type="scientific">Acinetobacter gerneri</name>
    <dbReference type="NCBI Taxonomy" id="202952"/>
    <lineage>
        <taxon>Bacteria</taxon>
        <taxon>Pseudomonadati</taxon>
        <taxon>Pseudomonadota</taxon>
        <taxon>Gammaproteobacteria</taxon>
        <taxon>Moraxellales</taxon>
        <taxon>Moraxellaceae</taxon>
        <taxon>Acinetobacter</taxon>
    </lineage>
</organism>
<evidence type="ECO:0000313" key="3">
    <source>
        <dbReference type="Proteomes" id="UP001243195"/>
    </source>
</evidence>
<sequence>MKKLIISLLLLFATSSVYSKIVSVEIYSFDKLINVMNYKYSKSEIKECVGNNCETIYNFDEKYCTDILKINNEFKLLTRMRVRCPRYESIKNINSYNIKLSSDPIFSGYIFNLEKIFSSADSKKNDNIIDFEIFNFRVDLPPNNFLIPYEMHEIIKSIKIIVDDKNYVLSEEYEMQDSSKFIRQYIYQNHNISQIIEIKKDANSKIIYSSKHAYVYK</sequence>
<evidence type="ECO:0000313" key="2">
    <source>
        <dbReference type="EMBL" id="MDQ9070150.1"/>
    </source>
</evidence>
<keyword evidence="1" id="KW-0732">Signal</keyword>
<comment type="caution">
    <text evidence="2">The sequence shown here is derived from an EMBL/GenBank/DDBJ whole genome shotgun (WGS) entry which is preliminary data.</text>
</comment>
<dbReference type="Proteomes" id="UP001243195">
    <property type="component" value="Unassembled WGS sequence"/>
</dbReference>
<feature type="chain" id="PRO_5043544105" evidence="1">
    <location>
        <begin position="20"/>
        <end position="217"/>
    </location>
</feature>
<dbReference type="AlphaFoldDB" id="A0AAW8JEV5"/>
<gene>
    <name evidence="2" type="ORF">RFH51_01535</name>
</gene>
<reference evidence="2" key="1">
    <citation type="submission" date="2023-08" db="EMBL/GenBank/DDBJ databases">
        <title>Emergence of clinically-relevant ST2 carbapenem-resistant Acinetobacter baumannii strains in hospital sewages in Zhejiang, East of China.</title>
        <authorList>
            <person name="Kaichao C."/>
            <person name="Zhang R."/>
        </authorList>
    </citation>
    <scope>NUCLEOTIDE SEQUENCE</scope>
    <source>
        <strain evidence="2">M-SY-60</strain>
    </source>
</reference>
<evidence type="ECO:0000256" key="1">
    <source>
        <dbReference type="SAM" id="SignalP"/>
    </source>
</evidence>
<dbReference type="EMBL" id="JAVIDA010000001">
    <property type="protein sequence ID" value="MDQ9070150.1"/>
    <property type="molecule type" value="Genomic_DNA"/>
</dbReference>
<feature type="signal peptide" evidence="1">
    <location>
        <begin position="1"/>
        <end position="19"/>
    </location>
</feature>
<protein>
    <submittedName>
        <fullName evidence="2">Uncharacterized protein</fullName>
    </submittedName>
</protein>
<name>A0AAW8JEV5_9GAMM</name>
<dbReference type="RefSeq" id="WP_308955233.1">
    <property type="nucleotide sequence ID" value="NZ_JAVICY010000001.1"/>
</dbReference>